<keyword evidence="1 3" id="KW-0378">Hydrolase</keyword>
<dbReference type="InterPro" id="IPR011962">
    <property type="entry name" value="dCTP_deaminase"/>
</dbReference>
<dbReference type="PANTHER" id="PTHR42680">
    <property type="entry name" value="DCTP DEAMINASE"/>
    <property type="match status" value="1"/>
</dbReference>
<protein>
    <submittedName>
        <fullName evidence="3">Deoxyuridine 5'-triphosphate nucleotidohydrolase</fullName>
    </submittedName>
</protein>
<reference evidence="3" key="1">
    <citation type="journal article" date="2020" name="mSystems">
        <title>Genome- and Community-Level Interaction Insights into Carbon Utilization and Element Cycling Functions of Hydrothermarchaeota in Hydrothermal Sediment.</title>
        <authorList>
            <person name="Zhou Z."/>
            <person name="Liu Y."/>
            <person name="Xu W."/>
            <person name="Pan J."/>
            <person name="Luo Z.H."/>
            <person name="Li M."/>
        </authorList>
    </citation>
    <scope>NUCLEOTIDE SEQUENCE [LARGE SCALE GENOMIC DNA]</scope>
    <source>
        <strain evidence="3">SpSt-125</strain>
    </source>
</reference>
<dbReference type="Pfam" id="PF22769">
    <property type="entry name" value="DCD"/>
    <property type="match status" value="1"/>
</dbReference>
<dbReference type="GO" id="GO:0006229">
    <property type="term" value="P:dUTP biosynthetic process"/>
    <property type="evidence" value="ECO:0007669"/>
    <property type="project" value="InterPro"/>
</dbReference>
<keyword evidence="2" id="KW-0546">Nucleotide metabolism</keyword>
<evidence type="ECO:0000313" key="3">
    <source>
        <dbReference type="EMBL" id="HEM67108.1"/>
    </source>
</evidence>
<comment type="caution">
    <text evidence="3">The sequence shown here is derived from an EMBL/GenBank/DDBJ whole genome shotgun (WGS) entry which is preliminary data.</text>
</comment>
<evidence type="ECO:0000256" key="1">
    <source>
        <dbReference type="ARBA" id="ARBA00022801"/>
    </source>
</evidence>
<dbReference type="InterPro" id="IPR033704">
    <property type="entry name" value="dUTPase_trimeric"/>
</dbReference>
<dbReference type="GO" id="GO:0008829">
    <property type="term" value="F:dCTP deaminase activity"/>
    <property type="evidence" value="ECO:0007669"/>
    <property type="project" value="InterPro"/>
</dbReference>
<dbReference type="PANTHER" id="PTHR42680:SF1">
    <property type="entry name" value="DEOXYURIDINE 5'-TRIPHOSPHATE NUCLEOTIDOHYDROLASE"/>
    <property type="match status" value="1"/>
</dbReference>
<evidence type="ECO:0000256" key="2">
    <source>
        <dbReference type="ARBA" id="ARBA00023080"/>
    </source>
</evidence>
<gene>
    <name evidence="3" type="ORF">ENO26_06030</name>
</gene>
<dbReference type="AlphaFoldDB" id="A0A7J2U2P3"/>
<name>A0A7J2U2P3_9CREN</name>
<dbReference type="CDD" id="cd07557">
    <property type="entry name" value="trimeric_dUTPase"/>
    <property type="match status" value="1"/>
</dbReference>
<dbReference type="EMBL" id="DSEU01000040">
    <property type="protein sequence ID" value="HEM67108.1"/>
    <property type="molecule type" value="Genomic_DNA"/>
</dbReference>
<dbReference type="InterPro" id="IPR036157">
    <property type="entry name" value="dUTPase-like_sf"/>
</dbReference>
<sequence>MVVLSPETLIEIFKLNVDDVDCGGMRLRLDKVFAFRGQGSIRINSKRVAEVEEVEEKDGVYHLEPGAYKIRYMEVVKVPSNTIALAIPRSTLLRSGATIYTAIWDPGYEGRGEGLLTVFNYHGIEIERGAQIAQLLFIKLDRATKFTYRGSYQGENIASTFIV</sequence>
<dbReference type="Gene3D" id="2.70.40.10">
    <property type="match status" value="1"/>
</dbReference>
<dbReference type="SUPFAM" id="SSF51283">
    <property type="entry name" value="dUTPase-like"/>
    <property type="match status" value="1"/>
</dbReference>
<accession>A0A7J2U2P3</accession>
<organism evidence="3">
    <name type="scientific">Ignisphaera aggregans</name>
    <dbReference type="NCBI Taxonomy" id="334771"/>
    <lineage>
        <taxon>Archaea</taxon>
        <taxon>Thermoproteota</taxon>
        <taxon>Thermoprotei</taxon>
        <taxon>Desulfurococcales</taxon>
        <taxon>Desulfurococcaceae</taxon>
        <taxon>Ignisphaera</taxon>
    </lineage>
</organism>
<dbReference type="NCBIfam" id="NF002598">
    <property type="entry name" value="PRK02253.1"/>
    <property type="match status" value="1"/>
</dbReference>
<proteinExistence type="predicted"/>